<dbReference type="AlphaFoldDB" id="A0A164I3V7"/>
<name>A0A164I3V7_9CRUS</name>
<accession>A0A164I3V7</accession>
<protein>
    <submittedName>
        <fullName evidence="1">Uncharacterized protein</fullName>
    </submittedName>
</protein>
<dbReference type="OrthoDB" id="6380039at2759"/>
<evidence type="ECO:0000313" key="1">
    <source>
        <dbReference type="EMBL" id="KZS00850.1"/>
    </source>
</evidence>
<reference evidence="1 2" key="1">
    <citation type="submission" date="2016-03" db="EMBL/GenBank/DDBJ databases">
        <title>EvidentialGene: Evidence-directed Construction of Genes on Genomes.</title>
        <authorList>
            <person name="Gilbert D.G."/>
            <person name="Choi J.-H."/>
            <person name="Mockaitis K."/>
            <person name="Colbourne J."/>
            <person name="Pfrender M."/>
        </authorList>
    </citation>
    <scope>NUCLEOTIDE SEQUENCE [LARGE SCALE GENOMIC DNA]</scope>
    <source>
        <strain evidence="1 2">Xinb3</strain>
        <tissue evidence="1">Complete organism</tissue>
    </source>
</reference>
<keyword evidence="2" id="KW-1185">Reference proteome</keyword>
<dbReference type="EMBL" id="LRGB01008319">
    <property type="protein sequence ID" value="KZS00850.1"/>
    <property type="molecule type" value="Genomic_DNA"/>
</dbReference>
<dbReference type="Proteomes" id="UP000076858">
    <property type="component" value="Unassembled WGS sequence"/>
</dbReference>
<evidence type="ECO:0000313" key="2">
    <source>
        <dbReference type="Proteomes" id="UP000076858"/>
    </source>
</evidence>
<gene>
    <name evidence="1" type="ORF">APZ42_002688</name>
</gene>
<comment type="caution">
    <text evidence="1">The sequence shown here is derived from an EMBL/GenBank/DDBJ whole genome shotgun (WGS) entry which is preliminary data.</text>
</comment>
<organism evidence="1 2">
    <name type="scientific">Daphnia magna</name>
    <dbReference type="NCBI Taxonomy" id="35525"/>
    <lineage>
        <taxon>Eukaryota</taxon>
        <taxon>Metazoa</taxon>
        <taxon>Ecdysozoa</taxon>
        <taxon>Arthropoda</taxon>
        <taxon>Crustacea</taxon>
        <taxon>Branchiopoda</taxon>
        <taxon>Diplostraca</taxon>
        <taxon>Cladocera</taxon>
        <taxon>Anomopoda</taxon>
        <taxon>Daphniidae</taxon>
        <taxon>Daphnia</taxon>
    </lineage>
</organism>
<proteinExistence type="predicted"/>
<sequence length="166" mass="18965">MNNTYKAIFYRNKNFAAPTTFLKTTTLFRDRSVPTIKLLYHGLIALCLVRMASSTLKDISHLVKFDGNNFHELKFGCRLLLETNGLLDVIDGVEKIPSEVIVERAVTNQKVIDEWKSKDLNAINYLFSFIERKQQSTLFGCKTSHDIPHSTLTSFKGYLFILTALL</sequence>